<evidence type="ECO:0000259" key="2">
    <source>
        <dbReference type="SMART" id="SM00343"/>
    </source>
</evidence>
<dbReference type="PANTHER" id="PTHR46148:SF59">
    <property type="entry name" value="NUCLEOTIDYLTRANSFERASE, RIBONUCLEASE H"/>
    <property type="match status" value="1"/>
</dbReference>
<proteinExistence type="predicted"/>
<accession>A0ABQ4Z2A9</accession>
<organism evidence="3 4">
    <name type="scientific">Tanacetum coccineum</name>
    <dbReference type="NCBI Taxonomy" id="301880"/>
    <lineage>
        <taxon>Eukaryota</taxon>
        <taxon>Viridiplantae</taxon>
        <taxon>Streptophyta</taxon>
        <taxon>Embryophyta</taxon>
        <taxon>Tracheophyta</taxon>
        <taxon>Spermatophyta</taxon>
        <taxon>Magnoliopsida</taxon>
        <taxon>eudicotyledons</taxon>
        <taxon>Gunneridae</taxon>
        <taxon>Pentapetalae</taxon>
        <taxon>asterids</taxon>
        <taxon>campanulids</taxon>
        <taxon>Asterales</taxon>
        <taxon>Asteraceae</taxon>
        <taxon>Asteroideae</taxon>
        <taxon>Anthemideae</taxon>
        <taxon>Anthemidinae</taxon>
        <taxon>Tanacetum</taxon>
    </lineage>
</organism>
<dbReference type="InterPro" id="IPR001878">
    <property type="entry name" value="Znf_CCHC"/>
</dbReference>
<dbReference type="InterPro" id="IPR056924">
    <property type="entry name" value="SH3_Tf2-1"/>
</dbReference>
<dbReference type="Pfam" id="PF24626">
    <property type="entry name" value="SH3_Tf2-1"/>
    <property type="match status" value="1"/>
</dbReference>
<dbReference type="EMBL" id="BQNB010010963">
    <property type="protein sequence ID" value="GJS84289.1"/>
    <property type="molecule type" value="Genomic_DNA"/>
</dbReference>
<dbReference type="Gene3D" id="3.10.10.10">
    <property type="entry name" value="HIV Type 1 Reverse Transcriptase, subunit A, domain 1"/>
    <property type="match status" value="1"/>
</dbReference>
<evidence type="ECO:0000256" key="1">
    <source>
        <dbReference type="SAM" id="MobiDB-lite"/>
    </source>
</evidence>
<name>A0ABQ4Z2A9_9ASTR</name>
<dbReference type="InterPro" id="IPR043502">
    <property type="entry name" value="DNA/RNA_pol_sf"/>
</dbReference>
<gene>
    <name evidence="3" type="ORF">Tco_0750830</name>
</gene>
<dbReference type="SMART" id="SM00343">
    <property type="entry name" value="ZnF_C2HC"/>
    <property type="match status" value="2"/>
</dbReference>
<dbReference type="SUPFAM" id="SSF56672">
    <property type="entry name" value="DNA/RNA polymerases"/>
    <property type="match status" value="1"/>
</dbReference>
<evidence type="ECO:0000313" key="3">
    <source>
        <dbReference type="EMBL" id="GJS84289.1"/>
    </source>
</evidence>
<feature type="compositionally biased region" description="Polar residues" evidence="1">
    <location>
        <begin position="418"/>
        <end position="428"/>
    </location>
</feature>
<feature type="domain" description="CCHC-type" evidence="2">
    <location>
        <begin position="57"/>
        <end position="73"/>
    </location>
</feature>
<feature type="domain" description="CCHC-type" evidence="2">
    <location>
        <begin position="23"/>
        <end position="39"/>
    </location>
</feature>
<feature type="region of interest" description="Disordered" evidence="1">
    <location>
        <begin position="416"/>
        <end position="437"/>
    </location>
</feature>
<comment type="caution">
    <text evidence="3">The sequence shown here is derived from an EMBL/GenBank/DDBJ whole genome shotgun (WGS) entry which is preliminary data.</text>
</comment>
<evidence type="ECO:0000313" key="4">
    <source>
        <dbReference type="Proteomes" id="UP001151760"/>
    </source>
</evidence>
<dbReference type="Proteomes" id="UP001151760">
    <property type="component" value="Unassembled WGS sequence"/>
</dbReference>
<dbReference type="Gene3D" id="4.10.60.10">
    <property type="entry name" value="Zinc finger, CCHC-type"/>
    <property type="match status" value="1"/>
</dbReference>
<keyword evidence="4" id="KW-1185">Reference proteome</keyword>
<reference evidence="3" key="2">
    <citation type="submission" date="2022-01" db="EMBL/GenBank/DDBJ databases">
        <authorList>
            <person name="Yamashiro T."/>
            <person name="Shiraishi A."/>
            <person name="Satake H."/>
            <person name="Nakayama K."/>
        </authorList>
    </citation>
    <scope>NUCLEOTIDE SEQUENCE</scope>
</reference>
<sequence>MYARTLPLCNKCKFHHNRSCTAKCTNYKRVGHLAQDCRSPAAVNTQRAPGAVQKTATCFECENQRHYKSDCPKLKNKNHGNATRNGEARGRAYALGGGVKLTLIRTSLRMEEKRTTSGLADKIKNIEGKPMKEGNLRTALRNISLAKPGTVVTTNDGSVHHIYGNEAQVASEAVSSDNINSGNTNKQSFADMFKNPSGSKAARLNHMTSEHVAGANVAIPMAAVKDVSDRFENTLYGYFIGKRLAFPVVENYVKNAWKKFGLERVIRDGSTEKLLLLGLGEVLYNVPIVSFSEIGLSLITSQLGKPIMLDAYTSSMCQKSWGRNEYARALVEVSALTPLLDSVVVAVPFLDGSGHSFETVEVEYEWQPRVEVDDDVIHYKVSSSKGRQPVSVDKDINLVEIRNSFDSLMEKDKVLDVTESQSSQTHNDSLNEDDDDEESGGFLMLNLILKIRKQQFIPNMGQSLLNDSVLNACNGMLWTSMRVVLYCPIINVFQFIRVRKVLRSYCLGNIHVINVVNVLLAYVDIECCRQTVTRDYRFFNNNVLREVESVPMAFVDHYTGNSWLNKGITQLLTTVNVYLCNTLSEDIANHMVREVTDQEIHKAMFSIGDNKALGLDGYPAAFFKEAWNIELYHAIIAVFKGRWRRESLRLAWERATNFSDGIRCVFYLTNWSNVDVEFSVAERNFRIFKKKKRTQVQIVELIKSNVRLKLLTCSFKKTQNVQMLMILVKLTETLFREEDIPKTAFRTRYGHYEFQVMPFGLTNAPVVLSATTEKIVQIKNRIQASHDRQKSYTDVRHKPLEFQVGDKVMLKVSPWKGVIRFGKRGKLNMRYIGPFKVLAKVGTVAYRLELPQQLSMVHSMFHVSNLKKCLPDESLVIPLDEIHIDDKLYFIEEPVEIMDREVKQLKQSRIHIVKVRWNSRRGPEFTWEREDQFQKKYPHLFVDPVPSSNATT</sequence>
<dbReference type="PANTHER" id="PTHR46148">
    <property type="entry name" value="CHROMO DOMAIN-CONTAINING PROTEIN"/>
    <property type="match status" value="1"/>
</dbReference>
<reference evidence="3" key="1">
    <citation type="journal article" date="2022" name="Int. J. Mol. Sci.">
        <title>Draft Genome of Tanacetum Coccineum: Genomic Comparison of Closely Related Tanacetum-Family Plants.</title>
        <authorList>
            <person name="Yamashiro T."/>
            <person name="Shiraishi A."/>
            <person name="Nakayama K."/>
            <person name="Satake H."/>
        </authorList>
    </citation>
    <scope>NUCLEOTIDE SEQUENCE</scope>
</reference>
<protein>
    <recommendedName>
        <fullName evidence="2">CCHC-type domain-containing protein</fullName>
    </recommendedName>
</protein>